<evidence type="ECO:0000256" key="9">
    <source>
        <dbReference type="ARBA" id="ARBA00023180"/>
    </source>
</evidence>
<dbReference type="PANTHER" id="PTHR19316">
    <property type="entry name" value="PROTEIN FOLDING REGULATOR"/>
    <property type="match status" value="1"/>
</dbReference>
<dbReference type="SUPFAM" id="SSF48371">
    <property type="entry name" value="ARM repeat"/>
    <property type="match status" value="1"/>
</dbReference>
<keyword evidence="6" id="KW-0256">Endoplasmic reticulum</keyword>
<accession>A0AAN7VA67</accession>
<evidence type="ECO:0000256" key="6">
    <source>
        <dbReference type="ARBA" id="ARBA00022824"/>
    </source>
</evidence>
<gene>
    <name evidence="12" type="ORF">RI129_005865</name>
</gene>
<keyword evidence="5 11" id="KW-0732">Signal</keyword>
<keyword evidence="4" id="KW-0813">Transport</keyword>
<organism evidence="12 13">
    <name type="scientific">Pyrocoelia pectoralis</name>
    <dbReference type="NCBI Taxonomy" id="417401"/>
    <lineage>
        <taxon>Eukaryota</taxon>
        <taxon>Metazoa</taxon>
        <taxon>Ecdysozoa</taxon>
        <taxon>Arthropoda</taxon>
        <taxon>Hexapoda</taxon>
        <taxon>Insecta</taxon>
        <taxon>Pterygota</taxon>
        <taxon>Neoptera</taxon>
        <taxon>Endopterygota</taxon>
        <taxon>Coleoptera</taxon>
        <taxon>Polyphaga</taxon>
        <taxon>Elateriformia</taxon>
        <taxon>Elateroidea</taxon>
        <taxon>Lampyridae</taxon>
        <taxon>Lampyrinae</taxon>
        <taxon>Pyrocoelia</taxon>
    </lineage>
</organism>
<dbReference type="AlphaFoldDB" id="A0AAN7VA67"/>
<name>A0AAN7VA67_9COLE</name>
<dbReference type="EMBL" id="JAVRBK010000004">
    <property type="protein sequence ID" value="KAK5644565.1"/>
    <property type="molecule type" value="Genomic_DNA"/>
</dbReference>
<dbReference type="InterPro" id="IPR016024">
    <property type="entry name" value="ARM-type_fold"/>
</dbReference>
<dbReference type="GO" id="GO:0000774">
    <property type="term" value="F:adenyl-nucleotide exchange factor activity"/>
    <property type="evidence" value="ECO:0007669"/>
    <property type="project" value="TreeGrafter"/>
</dbReference>
<evidence type="ECO:0000256" key="11">
    <source>
        <dbReference type="SAM" id="SignalP"/>
    </source>
</evidence>
<sequence>MYKIIFGAVLFLTFCSKLCVKCSENSNDEEDSFVPTHEWQVVKKGQKIPKGLHVRVNFESGITEAKLLDENTTEETKAVVQVPDAENSNTKNPAHFKLSQEELKEALKNIKSEEIKEEKTQKFRSYEELKDDLSELNISPKTDFELLKELVSLHKKLQKSNENEELMISIIEDLEYLVHQIDNANDFVTLNGFVDIIYPNLNSTSVDIKSGTLKLFGSSVQNNAKVQIHALETGAVGILLKALVLNSNHEIKNRAIYALSSLMRRFPLAQTQFLDSAGLNVFEELLQKSNNIKLLLKIVTLIHDLILEHNDALSDTNNNLEKIKQYNAVNLKRKLKDQNWCPYLVTLLGNIIKVDVSDHDAVEKILNTIISSDVCNILDNLQLQTLVSHLQSYYTDIIQVDDDKYFQQLLDLCNSLVRPLKHKSEL</sequence>
<dbReference type="InterPro" id="IPR050693">
    <property type="entry name" value="Hsp70_NEF-Inhibitors"/>
</dbReference>
<evidence type="ECO:0000256" key="8">
    <source>
        <dbReference type="ARBA" id="ARBA00023010"/>
    </source>
</evidence>
<evidence type="ECO:0000256" key="10">
    <source>
        <dbReference type="SAM" id="Coils"/>
    </source>
</evidence>
<evidence type="ECO:0000256" key="1">
    <source>
        <dbReference type="ARBA" id="ARBA00004319"/>
    </source>
</evidence>
<comment type="similarity">
    <text evidence="2">Belongs to the SIL1 family.</text>
</comment>
<protein>
    <recommendedName>
        <fullName evidence="3">Nucleotide exchange factor SIL1</fullName>
    </recommendedName>
</protein>
<evidence type="ECO:0000256" key="4">
    <source>
        <dbReference type="ARBA" id="ARBA00022448"/>
    </source>
</evidence>
<comment type="caution">
    <text evidence="12">The sequence shown here is derived from an EMBL/GenBank/DDBJ whole genome shotgun (WGS) entry which is preliminary data.</text>
</comment>
<keyword evidence="8" id="KW-0811">Translocation</keyword>
<dbReference type="Gene3D" id="1.25.10.10">
    <property type="entry name" value="Leucine-rich Repeat Variant"/>
    <property type="match status" value="1"/>
</dbReference>
<feature type="signal peptide" evidence="11">
    <location>
        <begin position="1"/>
        <end position="19"/>
    </location>
</feature>
<keyword evidence="7" id="KW-0653">Protein transport</keyword>
<reference evidence="12 13" key="1">
    <citation type="journal article" date="2024" name="Insects">
        <title>An Improved Chromosome-Level Genome Assembly of the Firefly Pyrocoelia pectoralis.</title>
        <authorList>
            <person name="Fu X."/>
            <person name="Meyer-Rochow V.B."/>
            <person name="Ballantyne L."/>
            <person name="Zhu X."/>
        </authorList>
    </citation>
    <scope>NUCLEOTIDE SEQUENCE [LARGE SCALE GENOMIC DNA]</scope>
    <source>
        <strain evidence="12">XCY_ONT2</strain>
    </source>
</reference>
<dbReference type="Proteomes" id="UP001329430">
    <property type="component" value="Chromosome 4"/>
</dbReference>
<evidence type="ECO:0000256" key="3">
    <source>
        <dbReference type="ARBA" id="ARBA00015352"/>
    </source>
</evidence>
<feature type="coiled-coil region" evidence="10">
    <location>
        <begin position="96"/>
        <end position="136"/>
    </location>
</feature>
<dbReference type="GO" id="GO:0015031">
    <property type="term" value="P:protein transport"/>
    <property type="evidence" value="ECO:0007669"/>
    <property type="project" value="UniProtKB-KW"/>
</dbReference>
<evidence type="ECO:0000313" key="13">
    <source>
        <dbReference type="Proteomes" id="UP001329430"/>
    </source>
</evidence>
<evidence type="ECO:0000313" key="12">
    <source>
        <dbReference type="EMBL" id="KAK5644565.1"/>
    </source>
</evidence>
<keyword evidence="10" id="KW-0175">Coiled coil</keyword>
<keyword evidence="13" id="KW-1185">Reference proteome</keyword>
<dbReference type="GO" id="GO:0005788">
    <property type="term" value="C:endoplasmic reticulum lumen"/>
    <property type="evidence" value="ECO:0007669"/>
    <property type="project" value="UniProtKB-SubCell"/>
</dbReference>
<comment type="subcellular location">
    <subcellularLocation>
        <location evidence="1">Endoplasmic reticulum lumen</location>
    </subcellularLocation>
</comment>
<keyword evidence="9" id="KW-0325">Glycoprotein</keyword>
<evidence type="ECO:0000256" key="2">
    <source>
        <dbReference type="ARBA" id="ARBA00010588"/>
    </source>
</evidence>
<proteinExistence type="inferred from homology"/>
<dbReference type="PANTHER" id="PTHR19316:SF35">
    <property type="entry name" value="NUCLEOTIDE EXCHANGE FACTOR SIL1"/>
    <property type="match status" value="1"/>
</dbReference>
<dbReference type="InterPro" id="IPR011989">
    <property type="entry name" value="ARM-like"/>
</dbReference>
<evidence type="ECO:0000256" key="7">
    <source>
        <dbReference type="ARBA" id="ARBA00022927"/>
    </source>
</evidence>
<feature type="chain" id="PRO_5042917764" description="Nucleotide exchange factor SIL1" evidence="11">
    <location>
        <begin position="20"/>
        <end position="426"/>
    </location>
</feature>
<evidence type="ECO:0000256" key="5">
    <source>
        <dbReference type="ARBA" id="ARBA00022729"/>
    </source>
</evidence>